<comment type="caution">
    <text evidence="2">The sequence shown here is derived from an EMBL/GenBank/DDBJ whole genome shotgun (WGS) entry which is preliminary data.</text>
</comment>
<sequence length="1269" mass="139293">MPPLMYTMFLVTISYGKASSPHLLCHHRYYSMFCIGYLSALVALHACRSVLELLSPFWESAKALAIKQTLGVASRYYIQSHIFAAVLFASRVYMKCPFYADCVASLPEWPRSFWAHANVKSSACKGIADKSNAGIPSAKKEGLMGQVVEKVRQASLTDLFGSLQALAAHKDAREPASCEKLALLMLKATLIGMDPKDEVLKLLGGTVSALKVDIDIESFLAALTMEELQQVLQPRAAIQSIAKNNAELALAMALSSKDLAEVLPGITLSSKQVISLLKVLRAHDQLSCWSSPEAALGELRELLADPYRLLLSLAGHVSAQQVALQSLESLLEPLWLPAKELLLAQLATEARAGLGADALEELRTLLEKCSPRGLLLFIRELTWASPPPGCSNGSQGSAQAHLDGLQLLLLKVAVLGNAQALDERLGCRGSACVECLLLQATVEDLMQACRDFDTDPDEAFARFSDAHAEVAIALASSEVEAPLDTMRSLSPREMVGIAKLLVSSQVLPFNADTSDTFSAKLSDKLKDPTSLIVPLLAEIEVRQLPLLEPLWATARDSVSAELKRRPDYGSSSLSAKLVETLEANTLQALWPHVQHAAEDPIGDAKELILRSGLFCLEHLLEERLGAILPQGPFDMKAILTRSAWKALDVLSEIWQDPEKAPELLEQKAAQGDLVDARDCAEELEALGMAPKAQADLLRLLDLAASKKLISLPRHSLFRDKRPLLAKPQDRLPRLLEDVDSKHVSLIQPVWTALLETLDVDPAILMWLRRRSLDSMLPFLQHVQKSSEFRQASAARELVLKAALLCLEKDGAFASFMRCLGTELRLQPILLGISAQEVCSCAEGIFLSPASSLRQARAKLHEGLKSRYAADLDGDYLDMAAQVLDEIGGARVLREIAAERGKVPRAEGYEILVVFLQMLVRLPAHMQGLEPLWNVARWEAGSEAGRSLDVLYMKELSQLSLAEVGPLLRSFFHAKPRALTSLTCSGPEGPDKEQRDRALEPLCACLLVSCRESIQRAARQYGFEATLDLQAMATTASPDELLKFFQVSPEEVFKQLEQKRTALQQTLERVHLDFNDLLVLLLHVESDAKTLPDKVSAWASDGEASEASQMSVWASDGDGLVKELQARADLRLLLALRKKMSFLGIAWEDMRAVIGALGKQVVEHALEDSSLWLRLLSGVQGRKACKAAKLLALARQRRALQPALAAEPRLSWASFRDHLASRQDLSPESLQHGRGLELLTRWREISPRSKMNSEQDTLRTLAPSTDLLPG</sequence>
<keyword evidence="3" id="KW-1185">Reference proteome</keyword>
<evidence type="ECO:0000313" key="3">
    <source>
        <dbReference type="Proteomes" id="UP000604046"/>
    </source>
</evidence>
<proteinExistence type="predicted"/>
<reference evidence="2" key="1">
    <citation type="submission" date="2021-02" db="EMBL/GenBank/DDBJ databases">
        <authorList>
            <person name="Dougan E. K."/>
            <person name="Rhodes N."/>
            <person name="Thang M."/>
            <person name="Chan C."/>
        </authorList>
    </citation>
    <scope>NUCLEOTIDE SEQUENCE</scope>
</reference>
<feature type="region of interest" description="Disordered" evidence="1">
    <location>
        <begin position="1247"/>
        <end position="1269"/>
    </location>
</feature>
<dbReference type="Proteomes" id="UP000604046">
    <property type="component" value="Unassembled WGS sequence"/>
</dbReference>
<accession>A0A812K2D6</accession>
<evidence type="ECO:0000313" key="2">
    <source>
        <dbReference type="EMBL" id="CAE7222290.1"/>
    </source>
</evidence>
<protein>
    <submittedName>
        <fullName evidence="2">Uncharacterized protein</fullName>
    </submittedName>
</protein>
<name>A0A812K2D6_9DINO</name>
<feature type="compositionally biased region" description="Basic and acidic residues" evidence="1">
    <location>
        <begin position="1247"/>
        <end position="1256"/>
    </location>
</feature>
<evidence type="ECO:0000256" key="1">
    <source>
        <dbReference type="SAM" id="MobiDB-lite"/>
    </source>
</evidence>
<dbReference type="EMBL" id="CAJNDS010000607">
    <property type="protein sequence ID" value="CAE7222290.1"/>
    <property type="molecule type" value="Genomic_DNA"/>
</dbReference>
<dbReference type="AlphaFoldDB" id="A0A812K2D6"/>
<gene>
    <name evidence="2" type="ORF">SNAT2548_LOCUS8267</name>
</gene>
<organism evidence="2 3">
    <name type="scientific">Symbiodinium natans</name>
    <dbReference type="NCBI Taxonomy" id="878477"/>
    <lineage>
        <taxon>Eukaryota</taxon>
        <taxon>Sar</taxon>
        <taxon>Alveolata</taxon>
        <taxon>Dinophyceae</taxon>
        <taxon>Suessiales</taxon>
        <taxon>Symbiodiniaceae</taxon>
        <taxon>Symbiodinium</taxon>
    </lineage>
</organism>